<dbReference type="GO" id="GO:0000930">
    <property type="term" value="C:gamma-tubulin complex"/>
    <property type="evidence" value="ECO:0007669"/>
    <property type="project" value="TreeGrafter"/>
</dbReference>
<dbReference type="InterPro" id="IPR019269">
    <property type="entry name" value="BLOC1_su2"/>
</dbReference>
<dbReference type="GO" id="GO:0043015">
    <property type="term" value="F:gamma-tubulin binding"/>
    <property type="evidence" value="ECO:0007669"/>
    <property type="project" value="TreeGrafter"/>
</dbReference>
<dbReference type="Pfam" id="PF10046">
    <property type="entry name" value="BLOC1_2"/>
    <property type="match status" value="1"/>
</dbReference>
<keyword evidence="4" id="KW-1185">Reference proteome</keyword>
<dbReference type="RefSeq" id="XP_018226053.1">
    <property type="nucleotide sequence ID" value="XM_018370336.1"/>
</dbReference>
<accession>A0A0W4ZJG4</accession>
<dbReference type="GO" id="GO:0031083">
    <property type="term" value="C:BLOC-1 complex"/>
    <property type="evidence" value="ECO:0007669"/>
    <property type="project" value="TreeGrafter"/>
</dbReference>
<dbReference type="GO" id="GO:0016197">
    <property type="term" value="P:endosomal transport"/>
    <property type="evidence" value="ECO:0007669"/>
    <property type="project" value="TreeGrafter"/>
</dbReference>
<evidence type="ECO:0000313" key="3">
    <source>
        <dbReference type="EMBL" id="KTW28510.1"/>
    </source>
</evidence>
<dbReference type="VEuPathDB" id="FungiDB:T552_01769"/>
<dbReference type="SUPFAM" id="SSF58104">
    <property type="entry name" value="Methyl-accepting chemotaxis protein (MCP) signaling domain"/>
    <property type="match status" value="1"/>
</dbReference>
<dbReference type="PANTHER" id="PTHR46479:SF1">
    <property type="entry name" value="BIOGENESIS OF LYSOSOME-RELATED ORGANELLES COMPLEX 1 SUBUNIT 2"/>
    <property type="match status" value="1"/>
</dbReference>
<evidence type="ECO:0000256" key="2">
    <source>
        <dbReference type="SAM" id="Coils"/>
    </source>
</evidence>
<evidence type="ECO:0000256" key="1">
    <source>
        <dbReference type="ARBA" id="ARBA00008468"/>
    </source>
</evidence>
<dbReference type="OrthoDB" id="5396146at2759"/>
<sequence length="112" mass="13419">MDEDFLKLENIISKTIKSFKTFITLIFNYTNTNLHFLKRTNQITIDHYNLIENSIEDISNNRENISDIYKNIDNYLEKIETIKNQVNILEQISNELNKYSKELELKCQELLK</sequence>
<feature type="coiled-coil region" evidence="2">
    <location>
        <begin position="65"/>
        <end position="109"/>
    </location>
</feature>
<dbReference type="GO" id="GO:0099078">
    <property type="term" value="C:BORC complex"/>
    <property type="evidence" value="ECO:0007669"/>
    <property type="project" value="TreeGrafter"/>
</dbReference>
<dbReference type="GO" id="GO:0032418">
    <property type="term" value="P:lysosome localization"/>
    <property type="evidence" value="ECO:0007669"/>
    <property type="project" value="TreeGrafter"/>
</dbReference>
<dbReference type="EMBL" id="LFVZ01000007">
    <property type="protein sequence ID" value="KTW28510.1"/>
    <property type="molecule type" value="Genomic_DNA"/>
</dbReference>
<name>A0A0W4ZJG4_PNEC8</name>
<dbReference type="PANTHER" id="PTHR46479">
    <property type="entry name" value="BIOGENESIS OF LYSOSOME-RELATED ORGANELLES COMPLEX 1 SUBUNIT 2"/>
    <property type="match status" value="1"/>
</dbReference>
<gene>
    <name evidence="3" type="ORF">T552_01769</name>
</gene>
<dbReference type="Proteomes" id="UP000054454">
    <property type="component" value="Unassembled WGS sequence"/>
</dbReference>
<organism evidence="3 4">
    <name type="scientific">Pneumocystis carinii (strain B80)</name>
    <name type="common">Rat pneumocystis pneumonia agent</name>
    <name type="synonym">Pneumocystis carinii f. sp. carinii</name>
    <dbReference type="NCBI Taxonomy" id="1408658"/>
    <lineage>
        <taxon>Eukaryota</taxon>
        <taxon>Fungi</taxon>
        <taxon>Dikarya</taxon>
        <taxon>Ascomycota</taxon>
        <taxon>Taphrinomycotina</taxon>
        <taxon>Pneumocystomycetes</taxon>
        <taxon>Pneumocystaceae</taxon>
        <taxon>Pneumocystis</taxon>
    </lineage>
</organism>
<evidence type="ECO:0000313" key="4">
    <source>
        <dbReference type="Proteomes" id="UP000054454"/>
    </source>
</evidence>
<reference evidence="4" key="1">
    <citation type="journal article" date="2016" name="Nat. Commun.">
        <title>Genome analysis of three Pneumocystis species reveals adaptation mechanisms to life exclusively in mammalian hosts.</title>
        <authorList>
            <person name="Ma L."/>
            <person name="Chen Z."/>
            <person name="Huang D.W."/>
            <person name="Kutty G."/>
            <person name="Ishihara M."/>
            <person name="Wang H."/>
            <person name="Abouelleil A."/>
            <person name="Bishop L."/>
            <person name="Davey E."/>
            <person name="Deng R."/>
            <person name="Deng X."/>
            <person name="Fan L."/>
            <person name="Fantoni G."/>
            <person name="Fitzgerald M."/>
            <person name="Gogineni E."/>
            <person name="Goldberg J.M."/>
            <person name="Handley G."/>
            <person name="Hu X."/>
            <person name="Huber C."/>
            <person name="Jiao X."/>
            <person name="Jones K."/>
            <person name="Levin J.Z."/>
            <person name="Liu Y."/>
            <person name="Macdonald P."/>
            <person name="Melnikov A."/>
            <person name="Raley C."/>
            <person name="Sassi M."/>
            <person name="Sherman B.T."/>
            <person name="Song X."/>
            <person name="Sykes S."/>
            <person name="Tran B."/>
            <person name="Walsh L."/>
            <person name="Xia Y."/>
            <person name="Yang J."/>
            <person name="Young S."/>
            <person name="Zeng Q."/>
            <person name="Zheng X."/>
            <person name="Stephens R."/>
            <person name="Nusbaum C."/>
            <person name="Birren B.W."/>
            <person name="Azadi P."/>
            <person name="Lempicki R.A."/>
            <person name="Cuomo C.A."/>
            <person name="Kovacs J.A."/>
        </authorList>
    </citation>
    <scope>NUCLEOTIDE SEQUENCE [LARGE SCALE GENOMIC DNA]</scope>
    <source>
        <strain evidence="4">B80</strain>
    </source>
</reference>
<comment type="caution">
    <text evidence="3">The sequence shown here is derived from an EMBL/GenBank/DDBJ whole genome shotgun (WGS) entry which is preliminary data.</text>
</comment>
<proteinExistence type="inferred from homology"/>
<keyword evidence="2" id="KW-0175">Coiled coil</keyword>
<protein>
    <submittedName>
        <fullName evidence="3">Uncharacterized protein</fullName>
    </submittedName>
</protein>
<dbReference type="AlphaFoldDB" id="A0A0W4ZJG4"/>
<comment type="similarity">
    <text evidence="1">Belongs to the BLOC1S2 family.</text>
</comment>
<dbReference type="GeneID" id="28936539"/>